<dbReference type="SUPFAM" id="SSF88713">
    <property type="entry name" value="Glycoside hydrolase/deacetylase"/>
    <property type="match status" value="1"/>
</dbReference>
<proteinExistence type="predicted"/>
<evidence type="ECO:0000313" key="2">
    <source>
        <dbReference type="Proteomes" id="UP000002247"/>
    </source>
</evidence>
<accession>D6ZAE9</accession>
<dbReference type="Pfam" id="PF03746">
    <property type="entry name" value="LamB_YcsF"/>
    <property type="match status" value="1"/>
</dbReference>
<dbReference type="KEGG" id="srt:Srot_0202"/>
<dbReference type="InterPro" id="IPR005501">
    <property type="entry name" value="LamB/YcsF/PxpA-like"/>
</dbReference>
<reference evidence="1 2" key="1">
    <citation type="journal article" date="2010" name="Stand. Genomic Sci.">
        <title>Complete genome sequence of Segniliparus rotundus type strain (CDC 1076).</title>
        <authorList>
            <person name="Sikorski J."/>
            <person name="Lapidus A."/>
            <person name="Copeland A."/>
            <person name="Misra M."/>
            <person name="Glavina Del Rio T."/>
            <person name="Nolan M."/>
            <person name="Lucas S."/>
            <person name="Chen F."/>
            <person name="Tice H."/>
            <person name="Cheng J.F."/>
            <person name="Jando M."/>
            <person name="Schneider S."/>
            <person name="Bruce D."/>
            <person name="Goodwin L."/>
            <person name="Pitluck S."/>
            <person name="Liolios K."/>
            <person name="Mikhailova N."/>
            <person name="Pati A."/>
            <person name="Ivanova N."/>
            <person name="Mavromatis K."/>
            <person name="Chen A."/>
            <person name="Palaniappan K."/>
            <person name="Chertkov O."/>
            <person name="Land M."/>
            <person name="Hauser L."/>
            <person name="Chang Y.J."/>
            <person name="Jeffries C.D."/>
            <person name="Brettin T."/>
            <person name="Detter J.C."/>
            <person name="Han C."/>
            <person name="Rohde M."/>
            <person name="Goker M."/>
            <person name="Bristow J."/>
            <person name="Eisen J.A."/>
            <person name="Markowitz V."/>
            <person name="Hugenholtz P."/>
            <person name="Kyrpides N.C."/>
            <person name="Klenk H.P."/>
        </authorList>
    </citation>
    <scope>NUCLEOTIDE SEQUENCE [LARGE SCALE GENOMIC DNA]</scope>
    <source>
        <strain evidence="2">ATCC BAA-972 / CDC 1076 / CIP 108378 / DSM 44985 / JCM 13578</strain>
    </source>
</reference>
<organism evidence="1 2">
    <name type="scientific">Segniliparus rotundus (strain ATCC BAA-972 / CDC 1076 / CIP 108378 / DSM 44985 / JCM 13578)</name>
    <dbReference type="NCBI Taxonomy" id="640132"/>
    <lineage>
        <taxon>Bacteria</taxon>
        <taxon>Bacillati</taxon>
        <taxon>Actinomycetota</taxon>
        <taxon>Actinomycetes</taxon>
        <taxon>Mycobacteriales</taxon>
        <taxon>Segniliparaceae</taxon>
        <taxon>Segniliparus</taxon>
    </lineage>
</organism>
<name>D6ZAE9_SEGRD</name>
<dbReference type="CDD" id="cd10787">
    <property type="entry name" value="LamB_YcsF_like"/>
    <property type="match status" value="1"/>
</dbReference>
<dbReference type="OrthoDB" id="9773478at2"/>
<dbReference type="eggNOG" id="COG1540">
    <property type="taxonomic scope" value="Bacteria"/>
</dbReference>
<keyword evidence="2" id="KW-1185">Reference proteome</keyword>
<dbReference type="Gene3D" id="3.20.20.370">
    <property type="entry name" value="Glycoside hydrolase/deacetylase"/>
    <property type="match status" value="1"/>
</dbReference>
<dbReference type="PANTHER" id="PTHR30292">
    <property type="entry name" value="UNCHARACTERIZED PROTEIN YBGL-RELATED"/>
    <property type="match status" value="1"/>
</dbReference>
<gene>
    <name evidence="1" type="ordered locus">Srot_0202</name>
</gene>
<dbReference type="PANTHER" id="PTHR30292:SF0">
    <property type="entry name" value="5-OXOPROLINASE SUBUNIT A"/>
    <property type="match status" value="1"/>
</dbReference>
<sequence>MVAAVVDLNADLGESLGVWRIGDDGAMLEMVSSANIACGFHGGDPATLWETCQAAARADVVIGAQVSYPDLLGFGRRFLDIAPKDLTAAVVYQVGALDAIARCMGSRVRYVKAHGALYHALAEHDRQADSFAQAVADFDPRLPVVHYGGAITAKAETHGLRLVAEAYADRAYTSQGTLVPRSEPGAVLTDPRAIAEQATRFAQEGKAESICLHGDTPGAVASARAVRAALAASGVAIRPFL</sequence>
<dbReference type="HOGENOM" id="CLU_069535_0_0_11"/>
<dbReference type="NCBIfam" id="NF003814">
    <property type="entry name" value="PRK05406.1-3"/>
    <property type="match status" value="1"/>
</dbReference>
<dbReference type="RefSeq" id="WP_013137147.1">
    <property type="nucleotide sequence ID" value="NC_014168.1"/>
</dbReference>
<protein>
    <submittedName>
        <fullName evidence="1">LamB/YcsF family protein</fullName>
    </submittedName>
</protein>
<dbReference type="GO" id="GO:0005975">
    <property type="term" value="P:carbohydrate metabolic process"/>
    <property type="evidence" value="ECO:0007669"/>
    <property type="project" value="InterPro"/>
</dbReference>
<evidence type="ECO:0000313" key="1">
    <source>
        <dbReference type="EMBL" id="ADG96691.1"/>
    </source>
</evidence>
<dbReference type="AlphaFoldDB" id="D6ZAE9"/>
<dbReference type="EMBL" id="CP001958">
    <property type="protein sequence ID" value="ADG96691.1"/>
    <property type="molecule type" value="Genomic_DNA"/>
</dbReference>
<dbReference type="STRING" id="640132.Srot_0202"/>
<dbReference type="NCBIfam" id="NF003816">
    <property type="entry name" value="PRK05406.1-5"/>
    <property type="match status" value="1"/>
</dbReference>
<dbReference type="InterPro" id="IPR011330">
    <property type="entry name" value="Glyco_hydro/deAcase_b/a-brl"/>
</dbReference>
<dbReference type="Proteomes" id="UP000002247">
    <property type="component" value="Chromosome"/>
</dbReference>